<organism evidence="1">
    <name type="scientific">Faunusvirus sp</name>
    <dbReference type="NCBI Taxonomy" id="2487766"/>
    <lineage>
        <taxon>Viruses</taxon>
        <taxon>Varidnaviria</taxon>
        <taxon>Bamfordvirae</taxon>
        <taxon>Nucleocytoviricota</taxon>
        <taxon>Megaviricetes</taxon>
        <taxon>Imitervirales</taxon>
        <taxon>Mimiviridae</taxon>
    </lineage>
</organism>
<proteinExistence type="predicted"/>
<protein>
    <submittedName>
        <fullName evidence="1">Uncharacterized protein</fullName>
    </submittedName>
</protein>
<sequence>MDLLHNRIVVIYDRKLCIYNNIDKTFTKINLTHNGESLELNDKWYRAKIIALSHCEILYCNSNNSGFYKINIDTGNSLICTNISNNISANTPTGMDRDILYRSANGKTKIISILHSCISIFDADTFTLETHIGSPVYNNLNTSHIDKIITMDNKIIAYVFNQDQHVELHIYQFDEQQQLVLIDAHHITEFTNCNVHAMYAIGDGNIMCDLELDDRDHSDLDIHNKYYIINIATGQLVCGVDISKYVFQLADNSCLLYYDDGLYTCTSNGVLALHADGWIHREIKIAMITYNDIIHINDYGVKHADITAGKSEYIYVIDADQKYDDYCENIIPNENQQTWDNVVVSSEPIHRVGYTLIHHIPALLPPSPHDIDVFSEMLYISTKMCTNVCNMITQFCI</sequence>
<dbReference type="SUPFAM" id="SSF50969">
    <property type="entry name" value="YVTN repeat-like/Quinoprotein amine dehydrogenase"/>
    <property type="match status" value="1"/>
</dbReference>
<accession>A0A3G4ZYW7</accession>
<evidence type="ECO:0000313" key="1">
    <source>
        <dbReference type="EMBL" id="AYV79514.1"/>
    </source>
</evidence>
<reference evidence="1" key="1">
    <citation type="submission" date="2018-10" db="EMBL/GenBank/DDBJ databases">
        <title>Hidden diversity of soil giant viruses.</title>
        <authorList>
            <person name="Schulz F."/>
            <person name="Alteio L."/>
            <person name="Goudeau D."/>
            <person name="Ryan E.M."/>
            <person name="Malmstrom R.R."/>
            <person name="Blanchard J."/>
            <person name="Woyke T."/>
        </authorList>
    </citation>
    <scope>NUCLEOTIDE SEQUENCE</scope>
    <source>
        <strain evidence="1">FNV1</strain>
    </source>
</reference>
<dbReference type="EMBL" id="MK072150">
    <property type="protein sequence ID" value="AYV79514.1"/>
    <property type="molecule type" value="Genomic_DNA"/>
</dbReference>
<gene>
    <name evidence="1" type="ORF">Faunusvirus19_4</name>
</gene>
<dbReference type="InterPro" id="IPR011044">
    <property type="entry name" value="Quino_amine_DH_bsu"/>
</dbReference>
<name>A0A3G4ZYW7_9VIRU</name>